<sequence length="68" mass="7534">MAALPFAQAGMLRRRFSDGILATITTDAPGAEAQLRLLYGLDMQIGEWTVTVCTALSSVRIRIRIRIR</sequence>
<evidence type="ECO:0000313" key="2">
    <source>
        <dbReference type="Proteomes" id="UP000648352"/>
    </source>
</evidence>
<dbReference type="RefSeq" id="WP_191718029.1">
    <property type="nucleotide sequence ID" value="NZ_JACSQP010000003.1"/>
</dbReference>
<dbReference type="Proteomes" id="UP000648352">
    <property type="component" value="Unassembled WGS sequence"/>
</dbReference>
<reference evidence="1 2" key="1">
    <citation type="submission" date="2020-08" db="EMBL/GenBank/DDBJ databases">
        <title>A Genomic Blueprint of the Chicken Gut Microbiome.</title>
        <authorList>
            <person name="Gilroy R."/>
            <person name="Ravi A."/>
            <person name="Getino M."/>
            <person name="Pursley I."/>
            <person name="Horton D.L."/>
            <person name="Alikhan N.-F."/>
            <person name="Baker D."/>
            <person name="Gharbi K."/>
            <person name="Hall N."/>
            <person name="Watson M."/>
            <person name="Adriaenssens E.M."/>
            <person name="Foster-Nyarko E."/>
            <person name="Jarju S."/>
            <person name="Secka A."/>
            <person name="Antonio M."/>
            <person name="Oren A."/>
            <person name="Chaudhuri R."/>
            <person name="La Ragione R.M."/>
            <person name="Hildebrand F."/>
            <person name="Pallen M.J."/>
        </authorList>
    </citation>
    <scope>NUCLEOTIDE SEQUENCE [LARGE SCALE GENOMIC DNA]</scope>
    <source>
        <strain evidence="1 2">Sa4CUA7</strain>
    </source>
</reference>
<proteinExistence type="predicted"/>
<gene>
    <name evidence="1" type="ORF">H9651_05060</name>
</gene>
<name>A0ABR8S0I2_9MICO</name>
<comment type="caution">
    <text evidence="1">The sequence shown here is derived from an EMBL/GenBank/DDBJ whole genome shotgun (WGS) entry which is preliminary data.</text>
</comment>
<keyword evidence="2" id="KW-1185">Reference proteome</keyword>
<protein>
    <submittedName>
        <fullName evidence="1">Uncharacterized protein</fullName>
    </submittedName>
</protein>
<dbReference type="EMBL" id="JACSQP010000003">
    <property type="protein sequence ID" value="MBD7956996.1"/>
    <property type="molecule type" value="Genomic_DNA"/>
</dbReference>
<evidence type="ECO:0000313" key="1">
    <source>
        <dbReference type="EMBL" id="MBD7956996.1"/>
    </source>
</evidence>
<organism evidence="1 2">
    <name type="scientific">Microbacterium pullorum</name>
    <dbReference type="NCBI Taxonomy" id="2762236"/>
    <lineage>
        <taxon>Bacteria</taxon>
        <taxon>Bacillati</taxon>
        <taxon>Actinomycetota</taxon>
        <taxon>Actinomycetes</taxon>
        <taxon>Micrococcales</taxon>
        <taxon>Microbacteriaceae</taxon>
        <taxon>Microbacterium</taxon>
    </lineage>
</organism>
<accession>A0ABR8S0I2</accession>